<name>A0AAV0VA70_9STRA</name>
<evidence type="ECO:0000256" key="1">
    <source>
        <dbReference type="SAM" id="Phobius"/>
    </source>
</evidence>
<protein>
    <submittedName>
        <fullName evidence="2">Uncharacterized protein</fullName>
    </submittedName>
</protein>
<keyword evidence="1" id="KW-1133">Transmembrane helix</keyword>
<keyword evidence="3" id="KW-1185">Reference proteome</keyword>
<evidence type="ECO:0000313" key="2">
    <source>
        <dbReference type="EMBL" id="CAI5745433.1"/>
    </source>
</evidence>
<keyword evidence="1" id="KW-0472">Membrane</keyword>
<dbReference type="Proteomes" id="UP001162029">
    <property type="component" value="Unassembled WGS sequence"/>
</dbReference>
<sequence length="73" mass="7877">MPIPVTVPKNMVYLRLGLRGVQLICSVLALAFAAEGFTMARLREPSIFVLLMGYTGMLYTIAAPCGGRDLPSC</sequence>
<reference evidence="2" key="1">
    <citation type="submission" date="2022-12" db="EMBL/GenBank/DDBJ databases">
        <authorList>
            <person name="Webb A."/>
        </authorList>
    </citation>
    <scope>NUCLEOTIDE SEQUENCE</scope>
    <source>
        <strain evidence="2">Pd1</strain>
    </source>
</reference>
<proteinExistence type="predicted"/>
<comment type="caution">
    <text evidence="2">The sequence shown here is derived from an EMBL/GenBank/DDBJ whole genome shotgun (WGS) entry which is preliminary data.</text>
</comment>
<dbReference type="EMBL" id="CANTFM010002282">
    <property type="protein sequence ID" value="CAI5745433.1"/>
    <property type="molecule type" value="Genomic_DNA"/>
</dbReference>
<gene>
    <name evidence="2" type="ORF">PDE001_LOCUS10512</name>
</gene>
<organism evidence="2 3">
    <name type="scientific">Peronospora destructor</name>
    <dbReference type="NCBI Taxonomy" id="86335"/>
    <lineage>
        <taxon>Eukaryota</taxon>
        <taxon>Sar</taxon>
        <taxon>Stramenopiles</taxon>
        <taxon>Oomycota</taxon>
        <taxon>Peronosporomycetes</taxon>
        <taxon>Peronosporales</taxon>
        <taxon>Peronosporaceae</taxon>
        <taxon>Peronospora</taxon>
    </lineage>
</organism>
<evidence type="ECO:0000313" key="3">
    <source>
        <dbReference type="Proteomes" id="UP001162029"/>
    </source>
</evidence>
<keyword evidence="1" id="KW-0812">Transmembrane</keyword>
<feature type="transmembrane region" description="Helical" evidence="1">
    <location>
        <begin position="45"/>
        <end position="62"/>
    </location>
</feature>
<feature type="transmembrane region" description="Helical" evidence="1">
    <location>
        <begin position="12"/>
        <end position="33"/>
    </location>
</feature>
<dbReference type="AlphaFoldDB" id="A0AAV0VA70"/>
<accession>A0AAV0VA70</accession>